<gene>
    <name evidence="3" type="ORF">CASFOL_031953</name>
    <name evidence="2" type="ORF">CASFOL_033422</name>
</gene>
<dbReference type="InterPro" id="IPR013955">
    <property type="entry name" value="Rep_factor-A_C"/>
</dbReference>
<dbReference type="Gene3D" id="2.40.50.140">
    <property type="entry name" value="Nucleic acid-binding proteins"/>
    <property type="match status" value="1"/>
</dbReference>
<dbReference type="PANTHER" id="PTHR47165:SF4">
    <property type="entry name" value="OS03G0429900 PROTEIN"/>
    <property type="match status" value="1"/>
</dbReference>
<reference evidence="2" key="2">
    <citation type="submission" date="2024-11" db="EMBL/GenBank/DDBJ databases">
        <authorList>
            <person name="Burger M."/>
            <person name="Chory J."/>
        </authorList>
    </citation>
    <scope>NUCLEOTIDE SEQUENCE</scope>
    <source>
        <strain evidence="2">Tecolote</strain>
        <tissue evidence="2">Flower</tissue>
    </source>
</reference>
<dbReference type="AlphaFoldDB" id="A0ABD3BZV0"/>
<dbReference type="EMBL" id="JAVIJP010000054">
    <property type="protein sequence ID" value="KAL3623137.1"/>
    <property type="molecule type" value="Genomic_DNA"/>
</dbReference>
<keyword evidence="4" id="KW-1185">Reference proteome</keyword>
<name>A0ABD3BZV0_9LAMI</name>
<proteinExistence type="predicted"/>
<feature type="domain" description="Replication factor A C-terminal" evidence="1">
    <location>
        <begin position="42"/>
        <end position="128"/>
    </location>
</feature>
<evidence type="ECO:0000313" key="4">
    <source>
        <dbReference type="Proteomes" id="UP001632038"/>
    </source>
</evidence>
<dbReference type="Proteomes" id="UP001632038">
    <property type="component" value="Unassembled WGS sequence"/>
</dbReference>
<evidence type="ECO:0000259" key="1">
    <source>
        <dbReference type="Pfam" id="PF08646"/>
    </source>
</evidence>
<comment type="caution">
    <text evidence="2">The sequence shown here is derived from an EMBL/GenBank/DDBJ whole genome shotgun (WGS) entry which is preliminary data.</text>
</comment>
<evidence type="ECO:0000313" key="3">
    <source>
        <dbReference type="EMBL" id="KAL3623137.1"/>
    </source>
</evidence>
<reference evidence="2 4" key="1">
    <citation type="journal article" date="2024" name="IScience">
        <title>Strigolactones Initiate the Formation of Haustorium-like Structures in Castilleja.</title>
        <authorList>
            <person name="Buerger M."/>
            <person name="Peterson D."/>
            <person name="Chory J."/>
        </authorList>
    </citation>
    <scope>NUCLEOTIDE SEQUENCE</scope>
    <source>
        <strain evidence="2">Tecolote</strain>
        <tissue evidence="2">Flower</tissue>
    </source>
</reference>
<organism evidence="2 4">
    <name type="scientific">Castilleja foliolosa</name>
    <dbReference type="NCBI Taxonomy" id="1961234"/>
    <lineage>
        <taxon>Eukaryota</taxon>
        <taxon>Viridiplantae</taxon>
        <taxon>Streptophyta</taxon>
        <taxon>Embryophyta</taxon>
        <taxon>Tracheophyta</taxon>
        <taxon>Spermatophyta</taxon>
        <taxon>Magnoliopsida</taxon>
        <taxon>eudicotyledons</taxon>
        <taxon>Gunneridae</taxon>
        <taxon>Pentapetalae</taxon>
        <taxon>asterids</taxon>
        <taxon>lamiids</taxon>
        <taxon>Lamiales</taxon>
        <taxon>Orobanchaceae</taxon>
        <taxon>Pedicularideae</taxon>
        <taxon>Castillejinae</taxon>
        <taxon>Castilleja</taxon>
    </lineage>
</organism>
<accession>A0ABD3BZV0</accession>
<dbReference type="EMBL" id="JAVIJP010000058">
    <property type="protein sequence ID" value="KAL3622814.1"/>
    <property type="molecule type" value="Genomic_DNA"/>
</dbReference>
<dbReference type="SUPFAM" id="SSF50249">
    <property type="entry name" value="Nucleic acid-binding proteins"/>
    <property type="match status" value="1"/>
</dbReference>
<dbReference type="PANTHER" id="PTHR47165">
    <property type="entry name" value="OS03G0429900 PROTEIN"/>
    <property type="match status" value="1"/>
</dbReference>
<protein>
    <recommendedName>
        <fullName evidence="1">Replication factor A C-terminal domain-containing protein</fullName>
    </recommendedName>
</protein>
<dbReference type="Pfam" id="PF08646">
    <property type="entry name" value="Rep_fac-A_C"/>
    <property type="match status" value="1"/>
</dbReference>
<sequence>MDMHPSFIEEFHQIYSEISSKKAIFRTIGTLKELRENAAYWVEGVITDVEIDQEFCYLACRICGKRIEEVDAKRWCLHCQEFTFTKIYRYNIEIVVADETDSVKMILWNKASQKLLGEPAEDVLSVYGDTARVMPDDISSKILGKGGLFEVIVSSQQQHVDSLNVSRLTIDDEIKDVYTMRNYPAPCESTT</sequence>
<dbReference type="InterPro" id="IPR012340">
    <property type="entry name" value="NA-bd_OB-fold"/>
</dbReference>
<evidence type="ECO:0000313" key="2">
    <source>
        <dbReference type="EMBL" id="KAL3622814.1"/>
    </source>
</evidence>